<keyword evidence="1" id="KW-0812">Transmembrane</keyword>
<dbReference type="Proteomes" id="UP001337655">
    <property type="component" value="Unassembled WGS sequence"/>
</dbReference>
<organism evidence="2 3">
    <name type="scientific">Saxophila tyrrhenica</name>
    <dbReference type="NCBI Taxonomy" id="1690608"/>
    <lineage>
        <taxon>Eukaryota</taxon>
        <taxon>Fungi</taxon>
        <taxon>Dikarya</taxon>
        <taxon>Ascomycota</taxon>
        <taxon>Pezizomycotina</taxon>
        <taxon>Dothideomycetes</taxon>
        <taxon>Dothideomycetidae</taxon>
        <taxon>Mycosphaerellales</taxon>
        <taxon>Extremaceae</taxon>
        <taxon>Saxophila</taxon>
    </lineage>
</organism>
<sequence>MTLEEAFEIQNRLAVLEFPIVFSVSVFFALFKTYGIPSISKLLVQTGQLADEATASKRAADTGVVLTEVILHHPSSPRAIDGIARMNYLHSTYRKAGKISDADMLYTLSLFALEPIRWTDQYEWRKVNEVERCAMGTYWRYMADAMEIPLTLLHSHKSGWTDGLHFLDELEEWSIAYEAGAMVPAKSNYTVARGTVEVGLFNVPRRLRPMCMPFVSALLSPHLRKAMMFPDPPQWTTATLDVLVCIRKVVLRYLCLPRPYFLRERWWSERASATGRYHAKQFISLPWYVKPTLWARWSPKAWLLRLVRSKVPGDDGGKYHPEGYIISELGPESHKGKGLAEMKATQVRLKDNKTVGCPFARW</sequence>
<accession>A0AAV9PJG4</accession>
<keyword evidence="1" id="KW-1133">Transmembrane helix</keyword>
<keyword evidence="3" id="KW-1185">Reference proteome</keyword>
<dbReference type="AlphaFoldDB" id="A0AAV9PJG4"/>
<dbReference type="PANTHER" id="PTHR36124:SF1">
    <property type="entry name" value="ER-BOUND OXYGENASE MPAB_MPAB'_RUBBER OXYGENASE CATALYTIC DOMAIN-CONTAINING PROTEIN"/>
    <property type="match status" value="1"/>
</dbReference>
<comment type="caution">
    <text evidence="2">The sequence shown here is derived from an EMBL/GenBank/DDBJ whole genome shotgun (WGS) entry which is preliminary data.</text>
</comment>
<dbReference type="PANTHER" id="PTHR36124">
    <property type="match status" value="1"/>
</dbReference>
<evidence type="ECO:0008006" key="4">
    <source>
        <dbReference type="Google" id="ProtNLM"/>
    </source>
</evidence>
<evidence type="ECO:0000313" key="2">
    <source>
        <dbReference type="EMBL" id="KAK5172745.1"/>
    </source>
</evidence>
<evidence type="ECO:0000313" key="3">
    <source>
        <dbReference type="Proteomes" id="UP001337655"/>
    </source>
</evidence>
<evidence type="ECO:0000256" key="1">
    <source>
        <dbReference type="SAM" id="Phobius"/>
    </source>
</evidence>
<proteinExistence type="predicted"/>
<dbReference type="EMBL" id="JAVRRT010000004">
    <property type="protein sequence ID" value="KAK5172745.1"/>
    <property type="molecule type" value="Genomic_DNA"/>
</dbReference>
<gene>
    <name evidence="2" type="ORF">LTR77_002865</name>
</gene>
<dbReference type="InterPro" id="IPR046366">
    <property type="entry name" value="MPAB"/>
</dbReference>
<reference evidence="2 3" key="1">
    <citation type="submission" date="2023-08" db="EMBL/GenBank/DDBJ databases">
        <title>Black Yeasts Isolated from many extreme environments.</title>
        <authorList>
            <person name="Coleine C."/>
            <person name="Stajich J.E."/>
            <person name="Selbmann L."/>
        </authorList>
    </citation>
    <scope>NUCLEOTIDE SEQUENCE [LARGE SCALE GENOMIC DNA]</scope>
    <source>
        <strain evidence="2 3">CCFEE 5935</strain>
    </source>
</reference>
<dbReference type="GeneID" id="89924212"/>
<keyword evidence="1" id="KW-0472">Membrane</keyword>
<dbReference type="RefSeq" id="XP_064661463.1">
    <property type="nucleotide sequence ID" value="XM_064800124.1"/>
</dbReference>
<dbReference type="GO" id="GO:0016491">
    <property type="term" value="F:oxidoreductase activity"/>
    <property type="evidence" value="ECO:0007669"/>
    <property type="project" value="InterPro"/>
</dbReference>
<protein>
    <recommendedName>
        <fullName evidence="4">ER-bound oxygenase mpaB/mpaB'/Rubber oxygenase catalytic domain-containing protein</fullName>
    </recommendedName>
</protein>
<name>A0AAV9PJG4_9PEZI</name>
<feature type="transmembrane region" description="Helical" evidence="1">
    <location>
        <begin position="12"/>
        <end position="31"/>
    </location>
</feature>